<dbReference type="Pfam" id="PF13954">
    <property type="entry name" value="PapC_N"/>
    <property type="match status" value="1"/>
</dbReference>
<keyword evidence="5 10" id="KW-1029">Fimbrium biogenesis</keyword>
<dbReference type="InterPro" id="IPR025885">
    <property type="entry name" value="PapC_N"/>
</dbReference>
<evidence type="ECO:0000256" key="10">
    <source>
        <dbReference type="RuleBase" id="RU003884"/>
    </source>
</evidence>
<dbReference type="Proteomes" id="UP000274541">
    <property type="component" value="Unassembled WGS sequence"/>
</dbReference>
<evidence type="ECO:0000256" key="6">
    <source>
        <dbReference type="ARBA" id="ARBA00022692"/>
    </source>
</evidence>
<evidence type="ECO:0000313" key="13">
    <source>
        <dbReference type="EMBL" id="RMO56739.1"/>
    </source>
</evidence>
<feature type="domain" description="PapC N-terminal" evidence="12">
    <location>
        <begin position="55"/>
        <end position="203"/>
    </location>
</feature>
<reference evidence="13 14" key="1">
    <citation type="submission" date="2018-08" db="EMBL/GenBank/DDBJ databases">
        <title>Recombination of ecologically and evolutionarily significant loci maintains genetic cohesion in the Pseudomonas syringae species complex.</title>
        <authorList>
            <person name="Dillon M."/>
            <person name="Thakur S."/>
            <person name="Almeida R.N.D."/>
            <person name="Weir B.S."/>
            <person name="Guttman D.S."/>
        </authorList>
    </citation>
    <scope>NUCLEOTIDE SEQUENCE [LARGE SCALE GENOMIC DNA]</scope>
    <source>
        <strain evidence="13 14">ICMP 4388</strain>
    </source>
</reference>
<evidence type="ECO:0000256" key="8">
    <source>
        <dbReference type="ARBA" id="ARBA00023136"/>
    </source>
</evidence>
<dbReference type="PANTHER" id="PTHR30451:SF21">
    <property type="entry name" value="FIMBRIAL USHER DOMAIN-CONTAINING PROTEIN YDET-RELATED"/>
    <property type="match status" value="1"/>
</dbReference>
<evidence type="ECO:0000259" key="11">
    <source>
        <dbReference type="Pfam" id="PF13953"/>
    </source>
</evidence>
<dbReference type="InterPro" id="IPR025949">
    <property type="entry name" value="PapC-like_C"/>
</dbReference>
<dbReference type="AlphaFoldDB" id="A0A0N8T8T5"/>
<evidence type="ECO:0000256" key="5">
    <source>
        <dbReference type="ARBA" id="ARBA00022558"/>
    </source>
</evidence>
<evidence type="ECO:0000313" key="14">
    <source>
        <dbReference type="Proteomes" id="UP000274541"/>
    </source>
</evidence>
<evidence type="ECO:0000259" key="12">
    <source>
        <dbReference type="Pfam" id="PF13954"/>
    </source>
</evidence>
<dbReference type="SUPFAM" id="SSF141729">
    <property type="entry name" value="FimD N-terminal domain-like"/>
    <property type="match status" value="1"/>
</dbReference>
<comment type="similarity">
    <text evidence="2 10">Belongs to the fimbrial export usher family.</text>
</comment>
<keyword evidence="8 10" id="KW-0472">Membrane</keyword>
<dbReference type="Pfam" id="PF13953">
    <property type="entry name" value="PapC_C"/>
    <property type="match status" value="1"/>
</dbReference>
<evidence type="ECO:0000256" key="2">
    <source>
        <dbReference type="ARBA" id="ARBA00008064"/>
    </source>
</evidence>
<dbReference type="EMBL" id="RBPX01000399">
    <property type="protein sequence ID" value="RMO56739.1"/>
    <property type="molecule type" value="Genomic_DNA"/>
</dbReference>
<dbReference type="GO" id="GO:0009279">
    <property type="term" value="C:cell outer membrane"/>
    <property type="evidence" value="ECO:0007669"/>
    <property type="project" value="UniProtKB-SubCell"/>
</dbReference>
<comment type="caution">
    <text evidence="13">The sequence shown here is derived from an EMBL/GenBank/DDBJ whole genome shotgun (WGS) entry which is preliminary data.</text>
</comment>
<dbReference type="InterPro" id="IPR042186">
    <property type="entry name" value="FimD_plug_dom"/>
</dbReference>
<dbReference type="InterPro" id="IPR018030">
    <property type="entry name" value="Fimbrial_membr_usher_CS"/>
</dbReference>
<evidence type="ECO:0000256" key="9">
    <source>
        <dbReference type="ARBA" id="ARBA00023237"/>
    </source>
</evidence>
<evidence type="ECO:0000256" key="4">
    <source>
        <dbReference type="ARBA" id="ARBA00022452"/>
    </source>
</evidence>
<evidence type="ECO:0000256" key="3">
    <source>
        <dbReference type="ARBA" id="ARBA00022448"/>
    </source>
</evidence>
<dbReference type="InterPro" id="IPR037224">
    <property type="entry name" value="PapC_N_sf"/>
</dbReference>
<dbReference type="Gene3D" id="2.60.40.3110">
    <property type="match status" value="1"/>
</dbReference>
<dbReference type="GO" id="GO:0015473">
    <property type="term" value="F:fimbrial usher porin activity"/>
    <property type="evidence" value="ECO:0007669"/>
    <property type="project" value="InterPro"/>
</dbReference>
<evidence type="ECO:0000256" key="1">
    <source>
        <dbReference type="ARBA" id="ARBA00004571"/>
    </source>
</evidence>
<dbReference type="Gene3D" id="2.60.40.2610">
    <property type="entry name" value="Outer membrane usher protein FimD, plug domain"/>
    <property type="match status" value="1"/>
</dbReference>
<proteinExistence type="inferred from homology"/>
<dbReference type="Gene3D" id="3.10.20.410">
    <property type="match status" value="1"/>
</dbReference>
<keyword evidence="7" id="KW-0732">Signal</keyword>
<name>A0A0N8T8T5_PSEAP</name>
<feature type="domain" description="PapC-like C-terminal" evidence="11">
    <location>
        <begin position="772"/>
        <end position="830"/>
    </location>
</feature>
<dbReference type="Pfam" id="PF00577">
    <property type="entry name" value="Usher"/>
    <property type="match status" value="1"/>
</dbReference>
<sequence length="852" mass="92760">MTETALARFIPRTLNMTLLPDSGFIPVRLRFMQVLIVCGSVTVPLELTKAAPPVNFQPGFLRQGQDYDSEAAASVLNHLSVVESLGPGDHWVEIHVNMRYFGQRQIRFDADPQGNGLLPCLSRELLEQIGVRLDSLADPALLQVACVALGQLIPDARVVLDGGRLQLSISIPQIAMRRDANGRVEPALWDYGINAAFINYQTSAQQTTHRETGTSSSADLYLNTGINLGSWRLRSNQSVRQDAQGHREWTRAYAYAQRDLPGTHANLTLGETYTGGDVFRSMPIKGGLIKTDQEMLPDSLQGYAPVIRGVAQSRAKLEVLQNGYPIYSTYVSAGPYEIDDLNTAGSGELEIVLTEADGQVRRFTQPYSTMSNLLREGVWKYSAALGRFNGAYATEHPWLWQGTLAVGTGWNSTLYGGLMTSDFYHAAALGVSRDMGVLGAMAFDVTRSRASIDQPGQSSVQGMSYAIKYGKAFTTHTNLRFAGYRYSTEGYRDFDEAVSQRSDDDTFTGSRRSRLEASVHQRIGARSSVGLTLSQQDYWGSDIEQRQFQFNFNTHRAGITYNFYASQSLSVASNRGNDRQFGLSISMPLDTGHSSNATFDLQNSANRHSQRGSLSGSLYENRVNYHASLSNDDGKQQSASLAAGYQAPFASLGAGVTQGNDYRSTSVNASGALLLHADGIEFGPNLGDTIALVEVPDTPGVGIQNATGVRTNSRGYALMPYLRPYRYNPIALQTDQLGPEVEIDNASTQVVPARGAVIKTTFAARTVTRLVINATTQSGKPLPFGAQVSDAQGNILGIAGQGGQVLLSTGMQAQTLDVHWGEKSDPQCRLYIDPAGMPLTKGYRMQDMTCAQ</sequence>
<protein>
    <submittedName>
        <fullName evidence="13">Fimbrial bioproteinsis outer membrane usher protein</fullName>
    </submittedName>
</protein>
<dbReference type="PROSITE" id="PS01151">
    <property type="entry name" value="FIMBRIAL_USHER"/>
    <property type="match status" value="1"/>
</dbReference>
<keyword evidence="3 10" id="KW-0813">Transport</keyword>
<comment type="subcellular location">
    <subcellularLocation>
        <location evidence="1 10">Cell outer membrane</location>
        <topology evidence="1 10">Multi-pass membrane protein</topology>
    </subcellularLocation>
</comment>
<dbReference type="Gene3D" id="2.60.40.2070">
    <property type="match status" value="1"/>
</dbReference>
<keyword evidence="9 10" id="KW-0998">Cell outer membrane</keyword>
<dbReference type="InterPro" id="IPR043142">
    <property type="entry name" value="PapC-like_C_sf"/>
</dbReference>
<accession>A0A0N8T8T5</accession>
<keyword evidence="6 10" id="KW-0812">Transmembrane</keyword>
<dbReference type="InterPro" id="IPR000015">
    <property type="entry name" value="Fimb_usher"/>
</dbReference>
<keyword evidence="4" id="KW-1134">Transmembrane beta strand</keyword>
<organism evidence="13 14">
    <name type="scientific">Pseudomonas syringae pv. aptata</name>
    <dbReference type="NCBI Taxonomy" id="83167"/>
    <lineage>
        <taxon>Bacteria</taxon>
        <taxon>Pseudomonadati</taxon>
        <taxon>Pseudomonadota</taxon>
        <taxon>Gammaproteobacteria</taxon>
        <taxon>Pseudomonadales</taxon>
        <taxon>Pseudomonadaceae</taxon>
        <taxon>Pseudomonas</taxon>
        <taxon>Pseudomonas syringae</taxon>
    </lineage>
</organism>
<dbReference type="GO" id="GO:0009297">
    <property type="term" value="P:pilus assembly"/>
    <property type="evidence" value="ECO:0007669"/>
    <property type="project" value="InterPro"/>
</dbReference>
<dbReference type="PANTHER" id="PTHR30451">
    <property type="entry name" value="OUTER MEMBRANE USHER PROTEIN"/>
    <property type="match status" value="1"/>
</dbReference>
<evidence type="ECO:0000256" key="7">
    <source>
        <dbReference type="ARBA" id="ARBA00022729"/>
    </source>
</evidence>
<gene>
    <name evidence="13" type="ORF">ALQ37_05197</name>
</gene>